<keyword evidence="3" id="KW-1185">Reference proteome</keyword>
<protein>
    <recommendedName>
        <fullName evidence="1">HTH cro/C1-type domain-containing protein</fullName>
    </recommendedName>
</protein>
<dbReference type="PROSITE" id="PS50943">
    <property type="entry name" value="HTH_CROC1"/>
    <property type="match status" value="1"/>
</dbReference>
<reference evidence="3" key="1">
    <citation type="journal article" date="2019" name="Int. J. Syst. Evol. Microbiol.">
        <title>The Global Catalogue of Microorganisms (GCM) 10K type strain sequencing project: providing services to taxonomists for standard genome sequencing and annotation.</title>
        <authorList>
            <consortium name="The Broad Institute Genomics Platform"/>
            <consortium name="The Broad Institute Genome Sequencing Center for Infectious Disease"/>
            <person name="Wu L."/>
            <person name="Ma J."/>
        </authorList>
    </citation>
    <scope>NUCLEOTIDE SEQUENCE [LARGE SCALE GENOMIC DNA]</scope>
    <source>
        <strain evidence="3">KCTC 23984</strain>
    </source>
</reference>
<accession>A0ABW6BUG1</accession>
<dbReference type="InterPro" id="IPR010982">
    <property type="entry name" value="Lambda_DNA-bd_dom_sf"/>
</dbReference>
<evidence type="ECO:0000259" key="1">
    <source>
        <dbReference type="PROSITE" id="PS50943"/>
    </source>
</evidence>
<dbReference type="InterPro" id="IPR001387">
    <property type="entry name" value="Cro/C1-type_HTH"/>
</dbReference>
<proteinExistence type="predicted"/>
<feature type="domain" description="HTH cro/C1-type" evidence="1">
    <location>
        <begin position="9"/>
        <end position="62"/>
    </location>
</feature>
<evidence type="ECO:0000313" key="3">
    <source>
        <dbReference type="Proteomes" id="UP001597641"/>
    </source>
</evidence>
<organism evidence="2 3">
    <name type="scientific">Pontibacter toksunensis</name>
    <dbReference type="NCBI Taxonomy" id="1332631"/>
    <lineage>
        <taxon>Bacteria</taxon>
        <taxon>Pseudomonadati</taxon>
        <taxon>Bacteroidota</taxon>
        <taxon>Cytophagia</taxon>
        <taxon>Cytophagales</taxon>
        <taxon>Hymenobacteraceae</taxon>
        <taxon>Pontibacter</taxon>
    </lineage>
</organism>
<dbReference type="RefSeq" id="WP_377485567.1">
    <property type="nucleotide sequence ID" value="NZ_JBHUOX010000009.1"/>
</dbReference>
<dbReference type="SUPFAM" id="SSF47413">
    <property type="entry name" value="lambda repressor-like DNA-binding domains"/>
    <property type="match status" value="1"/>
</dbReference>
<gene>
    <name evidence="2" type="ORF">ACFS7Z_13870</name>
</gene>
<dbReference type="Gene3D" id="1.10.260.40">
    <property type="entry name" value="lambda repressor-like DNA-binding domains"/>
    <property type="match status" value="1"/>
</dbReference>
<evidence type="ECO:0000313" key="2">
    <source>
        <dbReference type="EMBL" id="MFD3001455.1"/>
    </source>
</evidence>
<sequence>MAMHQGRVLKDLTKESGLTQEDAAKAFKYSRAGFRLLFKEEKLKEDIIKKACEIFNVERNEFFPMESVLIDGNSTYNRPTQKGGQGNVQVIGTYYDCMSELVTVQKALIAEKDRTIQLQDEINEMLKKQISDGSR</sequence>
<dbReference type="EMBL" id="JBHUOX010000009">
    <property type="protein sequence ID" value="MFD3001455.1"/>
    <property type="molecule type" value="Genomic_DNA"/>
</dbReference>
<comment type="caution">
    <text evidence="2">The sequence shown here is derived from an EMBL/GenBank/DDBJ whole genome shotgun (WGS) entry which is preliminary data.</text>
</comment>
<dbReference type="Proteomes" id="UP001597641">
    <property type="component" value="Unassembled WGS sequence"/>
</dbReference>
<name>A0ABW6BUG1_9BACT</name>